<dbReference type="EMBL" id="DSUH01000022">
    <property type="protein sequence ID" value="HGU31425.1"/>
    <property type="molecule type" value="Genomic_DNA"/>
</dbReference>
<keyword evidence="7" id="KW-0812">Transmembrane</keyword>
<dbReference type="GO" id="GO:0046872">
    <property type="term" value="F:metal ion binding"/>
    <property type="evidence" value="ECO:0007669"/>
    <property type="project" value="UniProtKB-KW"/>
</dbReference>
<keyword evidence="7" id="KW-0472">Membrane</keyword>
<feature type="binding site" description="axial binding residue" evidence="6">
    <location>
        <position position="82"/>
    </location>
    <ligand>
        <name>heme c</name>
        <dbReference type="ChEBI" id="CHEBI:61717"/>
        <label>1</label>
    </ligand>
    <ligandPart>
        <name>Fe</name>
        <dbReference type="ChEBI" id="CHEBI:18248"/>
    </ligandPart>
</feature>
<keyword evidence="7" id="KW-1133">Transmembrane helix</keyword>
<dbReference type="SUPFAM" id="SSF48695">
    <property type="entry name" value="Multiheme cytochromes"/>
    <property type="match status" value="1"/>
</dbReference>
<keyword evidence="4" id="KW-0249">Electron transport</keyword>
<evidence type="ECO:0000256" key="2">
    <source>
        <dbReference type="ARBA" id="ARBA00022617"/>
    </source>
</evidence>
<keyword evidence="3 6" id="KW-0479">Metal-binding</keyword>
<feature type="binding site" description="axial binding residue" evidence="6">
    <location>
        <position position="55"/>
    </location>
    <ligand>
        <name>heme c</name>
        <dbReference type="ChEBI" id="CHEBI:61717"/>
        <label>1</label>
    </ligand>
    <ligandPart>
        <name>Fe</name>
        <dbReference type="ChEBI" id="CHEBI:18248"/>
    </ligandPart>
</feature>
<accession>A0A7C4MNV0</accession>
<sequence length="144" mass="15886">MNRSKPFQIALGCAIVLFIVGVFTYVGYSEKTPERPVRVVFKGIAGNVLFDHKTHFSDSGYGTSCNDCHHNPPHLDEKYGPCSNCHKPEGDTTKPEVCKDCHDPSEIEGFQMLSKTDAYHTQCISCHKQFGAGPTACAECHSTF</sequence>
<name>A0A7C4MNV0_9BACT</name>
<feature type="binding site" description="axial binding residue" evidence="6">
    <location>
        <position position="123"/>
    </location>
    <ligand>
        <name>heme c</name>
        <dbReference type="ChEBI" id="CHEBI:61717"/>
        <label>1</label>
    </ligand>
    <ligandPart>
        <name>Fe</name>
        <dbReference type="ChEBI" id="CHEBI:18248"/>
    </ligandPart>
</feature>
<reference evidence="9" key="1">
    <citation type="journal article" date="2020" name="mSystems">
        <title>Genome- and Community-Level Interaction Insights into Carbon Utilization and Element Cycling Functions of Hydrothermarchaeota in Hydrothermal Sediment.</title>
        <authorList>
            <person name="Zhou Z."/>
            <person name="Liu Y."/>
            <person name="Xu W."/>
            <person name="Pan J."/>
            <person name="Luo Z.H."/>
            <person name="Li M."/>
        </authorList>
    </citation>
    <scope>NUCLEOTIDE SEQUENCE [LARGE SCALE GENOMIC DNA]</scope>
    <source>
        <strain evidence="9">SpSt-477</strain>
    </source>
</reference>
<feature type="binding site" description="axial binding residue" evidence="6">
    <location>
        <position position="137"/>
    </location>
    <ligand>
        <name>heme c</name>
        <dbReference type="ChEBI" id="CHEBI:61717"/>
        <label>4</label>
    </ligand>
    <ligandPart>
        <name>Fe</name>
        <dbReference type="ChEBI" id="CHEBI:18248"/>
    </ligandPart>
</feature>
<dbReference type="InterPro" id="IPR036280">
    <property type="entry name" value="Multihaem_cyt_sf"/>
</dbReference>
<dbReference type="Pfam" id="PF02085">
    <property type="entry name" value="Cytochrom_CIII"/>
    <property type="match status" value="1"/>
</dbReference>
<evidence type="ECO:0000313" key="9">
    <source>
        <dbReference type="EMBL" id="HGU31425.1"/>
    </source>
</evidence>
<dbReference type="AlphaFoldDB" id="A0A7C4MNV0"/>
<dbReference type="PRINTS" id="PR00609">
    <property type="entry name" value="CYTOCHROMEC3"/>
</dbReference>
<evidence type="ECO:0000256" key="5">
    <source>
        <dbReference type="ARBA" id="ARBA00023004"/>
    </source>
</evidence>
<dbReference type="CDD" id="cd08168">
    <property type="entry name" value="Cytochrom_C3"/>
    <property type="match status" value="1"/>
</dbReference>
<feature type="domain" description="Class III cytochrome C" evidence="8">
    <location>
        <begin position="43"/>
        <end position="141"/>
    </location>
</feature>
<comment type="caution">
    <text evidence="9">The sequence shown here is derived from an EMBL/GenBank/DDBJ whole genome shotgun (WGS) entry which is preliminary data.</text>
</comment>
<feature type="binding site" description="covalent" evidence="6">
    <location>
        <position position="85"/>
    </location>
    <ligand>
        <name>heme c</name>
        <dbReference type="ChEBI" id="CHEBI:61717"/>
        <label>2</label>
    </ligand>
</feature>
<feature type="binding site" description="axial binding residue" evidence="6">
    <location>
        <position position="68"/>
    </location>
    <ligand>
        <name>heme c</name>
        <dbReference type="ChEBI" id="CHEBI:61717"/>
        <label>1</label>
    </ligand>
    <ligandPart>
        <name>Fe</name>
        <dbReference type="ChEBI" id="CHEBI:18248"/>
    </ligandPart>
</feature>
<protein>
    <submittedName>
        <fullName evidence="9">Cytochrome C</fullName>
    </submittedName>
</protein>
<dbReference type="GO" id="GO:0009055">
    <property type="term" value="F:electron transfer activity"/>
    <property type="evidence" value="ECO:0007669"/>
    <property type="project" value="InterPro"/>
</dbReference>
<evidence type="ECO:0000256" key="6">
    <source>
        <dbReference type="PIRSR" id="PIRSR602322-1"/>
    </source>
</evidence>
<feature type="binding site" description="axial binding residue" evidence="6">
    <location>
        <position position="65"/>
    </location>
    <ligand>
        <name>heme c</name>
        <dbReference type="ChEBI" id="CHEBI:61717"/>
        <label>1</label>
    </ligand>
    <ligandPart>
        <name>Fe</name>
        <dbReference type="ChEBI" id="CHEBI:18248"/>
    </ligandPart>
</feature>
<feature type="binding site" description="axial binding residue" evidence="6">
    <location>
        <position position="69"/>
    </location>
    <ligand>
        <name>heme c</name>
        <dbReference type="ChEBI" id="CHEBI:61717"/>
        <label>2</label>
    </ligand>
    <ligandPart>
        <name>Fe</name>
        <dbReference type="ChEBI" id="CHEBI:18248"/>
    </ligandPart>
</feature>
<comment type="cofactor">
    <cofactor evidence="6">
        <name>heme c</name>
        <dbReference type="ChEBI" id="CHEBI:61717"/>
    </cofactor>
    <text evidence="6">Binds 4 heme c groups covalently per monomer.</text>
</comment>
<evidence type="ECO:0000256" key="4">
    <source>
        <dbReference type="ARBA" id="ARBA00022982"/>
    </source>
</evidence>
<gene>
    <name evidence="9" type="ORF">ENS29_01045</name>
</gene>
<feature type="binding site" description="axial binding residue" evidence="6">
    <location>
        <position position="86"/>
    </location>
    <ligand>
        <name>heme c</name>
        <dbReference type="ChEBI" id="CHEBI:61717"/>
        <label>2</label>
    </ligand>
    <ligandPart>
        <name>Fe</name>
        <dbReference type="ChEBI" id="CHEBI:18248"/>
    </ligandPart>
</feature>
<feature type="binding site" description="axial binding residue" evidence="6">
    <location>
        <position position="127"/>
    </location>
    <ligand>
        <name>heme c</name>
        <dbReference type="ChEBI" id="CHEBI:61717"/>
        <label>1</label>
    </ligand>
    <ligandPart>
        <name>Fe</name>
        <dbReference type="ChEBI" id="CHEBI:18248"/>
    </ligandPart>
</feature>
<organism evidence="9">
    <name type="scientific">Desulfatirhabdium butyrativorans</name>
    <dbReference type="NCBI Taxonomy" id="340467"/>
    <lineage>
        <taxon>Bacteria</taxon>
        <taxon>Pseudomonadati</taxon>
        <taxon>Thermodesulfobacteriota</taxon>
        <taxon>Desulfobacteria</taxon>
        <taxon>Desulfobacterales</taxon>
        <taxon>Desulfatirhabdiaceae</taxon>
        <taxon>Desulfatirhabdium</taxon>
    </lineage>
</organism>
<dbReference type="InterPro" id="IPR002322">
    <property type="entry name" value="Cyt_c_III"/>
</dbReference>
<dbReference type="Gene3D" id="3.90.10.10">
    <property type="entry name" value="Cytochrome C3"/>
    <property type="match status" value="2"/>
</dbReference>
<dbReference type="InterPro" id="IPR020942">
    <property type="entry name" value="Cyt_c_III_dom"/>
</dbReference>
<feature type="transmembrane region" description="Helical" evidence="7">
    <location>
        <begin position="6"/>
        <end position="28"/>
    </location>
</feature>
<evidence type="ECO:0000256" key="3">
    <source>
        <dbReference type="ARBA" id="ARBA00022723"/>
    </source>
</evidence>
<feature type="binding site" description="axial binding residue" evidence="6">
    <location>
        <position position="126"/>
    </location>
    <ligand>
        <name>heme c</name>
        <dbReference type="ChEBI" id="CHEBI:61717"/>
        <label>1</label>
    </ligand>
    <ligandPart>
        <name>Fe</name>
        <dbReference type="ChEBI" id="CHEBI:18248"/>
    </ligandPart>
</feature>
<feature type="binding site" description="axial binding residue" evidence="6">
    <location>
        <position position="52"/>
    </location>
    <ligand>
        <name>heme c</name>
        <dbReference type="ChEBI" id="CHEBI:61717"/>
        <label>1</label>
    </ligand>
    <ligandPart>
        <name>Fe</name>
        <dbReference type="ChEBI" id="CHEBI:18248"/>
    </ligandPart>
</feature>
<dbReference type="GO" id="GO:0020037">
    <property type="term" value="F:heme binding"/>
    <property type="evidence" value="ECO:0007669"/>
    <property type="project" value="InterPro"/>
</dbReference>
<keyword evidence="5 6" id="KW-0408">Iron</keyword>
<evidence type="ECO:0000259" key="8">
    <source>
        <dbReference type="Pfam" id="PF02085"/>
    </source>
</evidence>
<feature type="binding site" description="axial binding residue" evidence="6">
    <location>
        <position position="140"/>
    </location>
    <ligand>
        <name>heme c</name>
        <dbReference type="ChEBI" id="CHEBI:61717"/>
        <label>1</label>
    </ligand>
    <ligandPart>
        <name>Fe</name>
        <dbReference type="ChEBI" id="CHEBI:18248"/>
    </ligandPart>
</feature>
<evidence type="ECO:0000256" key="1">
    <source>
        <dbReference type="ARBA" id="ARBA00022448"/>
    </source>
</evidence>
<proteinExistence type="predicted"/>
<feature type="binding site" description="axial binding residue" evidence="6">
    <location>
        <position position="141"/>
    </location>
    <ligand>
        <name>heme c</name>
        <dbReference type="ChEBI" id="CHEBI:61717"/>
        <label>1</label>
    </ligand>
    <ligandPart>
        <name>Fe</name>
        <dbReference type="ChEBI" id="CHEBI:18248"/>
    </ligandPart>
</feature>
<keyword evidence="2 6" id="KW-0349">Heme</keyword>
<keyword evidence="1" id="KW-0813">Transport</keyword>
<feature type="binding site" description="axial binding residue" evidence="6">
    <location>
        <position position="70"/>
    </location>
    <ligand>
        <name>heme c</name>
        <dbReference type="ChEBI" id="CHEBI:61717"/>
        <label>1</label>
    </ligand>
    <ligandPart>
        <name>Fe</name>
        <dbReference type="ChEBI" id="CHEBI:18248"/>
    </ligandPart>
</feature>
<evidence type="ECO:0000256" key="7">
    <source>
        <dbReference type="SAM" id="Phobius"/>
    </source>
</evidence>